<evidence type="ECO:0000256" key="3">
    <source>
        <dbReference type="ARBA" id="ARBA00022832"/>
    </source>
</evidence>
<sequence length="280" mass="29825">MTPFESSVISMEKDGAVATIWLDREEARNALGPDFWRDLPRAIKELSEDDSIRCIVIAAKGPHFSVGLDLKAMGGSLMSGGTNSEGTPSSQASKNAAGYNMIRTMQDSVTSIELCPKPVIAAIHGYCIGGGVDIIAACDVRFSSQDALYSVREAKVAIVADLGSLQRLPHIIGLGHVKELAYSGKDITAQRAAEIGLVNDALGSADDVVERARAFAREVASNSPLAVQGTKAVLAASQDVTVEEGLEFVAQWNTLYLQSNDLVEAMTAFMEKRDPTYTGT</sequence>
<gene>
    <name evidence="6" type="ORF">UFOPK3164_00776</name>
    <name evidence="7" type="ORF">UFOPK3427_01540</name>
    <name evidence="8" type="ORF">UFOPK4112_00266</name>
</gene>
<dbReference type="CDD" id="cd06558">
    <property type="entry name" value="crotonase-like"/>
    <property type="match status" value="1"/>
</dbReference>
<evidence type="ECO:0000256" key="4">
    <source>
        <dbReference type="ARBA" id="ARBA00023098"/>
    </source>
</evidence>
<dbReference type="PANTHER" id="PTHR43149:SF1">
    <property type="entry name" value="DELTA(3,5)-DELTA(2,4)-DIENOYL-COA ISOMERASE, MITOCHONDRIAL"/>
    <property type="match status" value="1"/>
</dbReference>
<dbReference type="GO" id="GO:0006635">
    <property type="term" value="P:fatty acid beta-oxidation"/>
    <property type="evidence" value="ECO:0007669"/>
    <property type="project" value="UniProtKB-UniPathway"/>
</dbReference>
<dbReference type="EMBL" id="CAFBLT010000002">
    <property type="protein sequence ID" value="CAB4881624.1"/>
    <property type="molecule type" value="Genomic_DNA"/>
</dbReference>
<dbReference type="GO" id="GO:0016853">
    <property type="term" value="F:isomerase activity"/>
    <property type="evidence" value="ECO:0007669"/>
    <property type="project" value="UniProtKB-KW"/>
</dbReference>
<evidence type="ECO:0000256" key="1">
    <source>
        <dbReference type="ARBA" id="ARBA00005005"/>
    </source>
</evidence>
<protein>
    <submittedName>
        <fullName evidence="6">Unannotated protein</fullName>
    </submittedName>
</protein>
<comment type="pathway">
    <text evidence="1">Lipid metabolism; fatty acid beta-oxidation.</text>
</comment>
<accession>A0A6J6ZZY3</accession>
<dbReference type="FunFam" id="1.10.12.10:FF:000004">
    <property type="entry name" value="Delta3,5-delta2,4-dienoyl-CoA isomerase"/>
    <property type="match status" value="1"/>
</dbReference>
<dbReference type="EMBL" id="CAFBPM010000002">
    <property type="protein sequence ID" value="CAB5010246.1"/>
    <property type="molecule type" value="Genomic_DNA"/>
</dbReference>
<dbReference type="AlphaFoldDB" id="A0A6J6ZZY3"/>
<organism evidence="6">
    <name type="scientific">freshwater metagenome</name>
    <dbReference type="NCBI Taxonomy" id="449393"/>
    <lineage>
        <taxon>unclassified sequences</taxon>
        <taxon>metagenomes</taxon>
        <taxon>ecological metagenomes</taxon>
    </lineage>
</organism>
<dbReference type="Gene3D" id="1.10.12.10">
    <property type="entry name" value="Lyase 2-enoyl-coa Hydratase, Chain A, domain 2"/>
    <property type="match status" value="1"/>
</dbReference>
<dbReference type="Gene3D" id="3.90.226.10">
    <property type="entry name" value="2-enoyl-CoA Hydratase, Chain A, domain 1"/>
    <property type="match status" value="1"/>
</dbReference>
<dbReference type="InterPro" id="IPR001753">
    <property type="entry name" value="Enoyl-CoA_hydra/iso"/>
</dbReference>
<dbReference type="EMBL" id="CAFABE010000029">
    <property type="protein sequence ID" value="CAB4826177.1"/>
    <property type="molecule type" value="Genomic_DNA"/>
</dbReference>
<dbReference type="Pfam" id="PF00378">
    <property type="entry name" value="ECH_1"/>
    <property type="match status" value="1"/>
</dbReference>
<dbReference type="InterPro" id="IPR045002">
    <property type="entry name" value="Ech1-like"/>
</dbReference>
<keyword evidence="4" id="KW-0443">Lipid metabolism</keyword>
<proteinExistence type="inferred from homology"/>
<dbReference type="SUPFAM" id="SSF52096">
    <property type="entry name" value="ClpP/crotonase"/>
    <property type="match status" value="1"/>
</dbReference>
<name>A0A6J6ZZY3_9ZZZZ</name>
<reference evidence="6" key="1">
    <citation type="submission" date="2020-05" db="EMBL/GenBank/DDBJ databases">
        <authorList>
            <person name="Chiriac C."/>
            <person name="Salcher M."/>
            <person name="Ghai R."/>
            <person name="Kavagutti S V."/>
        </authorList>
    </citation>
    <scope>NUCLEOTIDE SEQUENCE</scope>
</reference>
<evidence type="ECO:0000256" key="2">
    <source>
        <dbReference type="ARBA" id="ARBA00005254"/>
    </source>
</evidence>
<keyword evidence="5" id="KW-0413">Isomerase</keyword>
<dbReference type="PANTHER" id="PTHR43149">
    <property type="entry name" value="ENOYL-COA HYDRATASE"/>
    <property type="match status" value="1"/>
</dbReference>
<dbReference type="InterPro" id="IPR014748">
    <property type="entry name" value="Enoyl-CoA_hydra_C"/>
</dbReference>
<dbReference type="UniPathway" id="UPA00659"/>
<evidence type="ECO:0000313" key="6">
    <source>
        <dbReference type="EMBL" id="CAB4826177.1"/>
    </source>
</evidence>
<dbReference type="NCBIfam" id="NF004794">
    <property type="entry name" value="PRK06142.1"/>
    <property type="match status" value="1"/>
</dbReference>
<comment type="similarity">
    <text evidence="2">Belongs to the enoyl-CoA hydratase/isomerase family.</text>
</comment>
<evidence type="ECO:0000313" key="8">
    <source>
        <dbReference type="EMBL" id="CAB5010246.1"/>
    </source>
</evidence>
<dbReference type="InterPro" id="IPR029045">
    <property type="entry name" value="ClpP/crotonase-like_dom_sf"/>
</dbReference>
<evidence type="ECO:0000313" key="7">
    <source>
        <dbReference type="EMBL" id="CAB4881624.1"/>
    </source>
</evidence>
<evidence type="ECO:0000256" key="5">
    <source>
        <dbReference type="ARBA" id="ARBA00023235"/>
    </source>
</evidence>
<keyword evidence="3" id="KW-0276">Fatty acid metabolism</keyword>